<dbReference type="SUPFAM" id="SSF51120">
    <property type="entry name" value="beta-Roll"/>
    <property type="match status" value="2"/>
</dbReference>
<organism evidence="7 8">
    <name type="scientific">Allosphingosinicella indica</name>
    <dbReference type="NCBI Taxonomy" id="941907"/>
    <lineage>
        <taxon>Bacteria</taxon>
        <taxon>Pseudomonadati</taxon>
        <taxon>Pseudomonadota</taxon>
        <taxon>Alphaproteobacteria</taxon>
        <taxon>Sphingomonadales</taxon>
        <taxon>Sphingomonadaceae</taxon>
        <taxon>Allosphingosinicella</taxon>
    </lineage>
</organism>
<comment type="cofactor">
    <cofactor evidence="1">
        <name>Ca(2+)</name>
        <dbReference type="ChEBI" id="CHEBI:29108"/>
    </cofactor>
</comment>
<evidence type="ECO:0000313" key="8">
    <source>
        <dbReference type="Proteomes" id="UP000192934"/>
    </source>
</evidence>
<evidence type="ECO:0000256" key="1">
    <source>
        <dbReference type="ARBA" id="ARBA00001913"/>
    </source>
</evidence>
<comment type="subcellular location">
    <subcellularLocation>
        <location evidence="2">Secreted</location>
    </subcellularLocation>
</comment>
<dbReference type="EMBL" id="LT840185">
    <property type="protein sequence ID" value="SMF67896.1"/>
    <property type="molecule type" value="Genomic_DNA"/>
</dbReference>
<gene>
    <name evidence="7" type="ORF">SAMN06295910_1569</name>
</gene>
<dbReference type="PANTHER" id="PTHR38340:SF1">
    <property type="entry name" value="S-LAYER PROTEIN"/>
    <property type="match status" value="1"/>
</dbReference>
<dbReference type="Proteomes" id="UP000192934">
    <property type="component" value="Chromosome I"/>
</dbReference>
<dbReference type="InterPro" id="IPR050557">
    <property type="entry name" value="RTX_toxin/Mannuronan_C5-epim"/>
</dbReference>
<dbReference type="SUPFAM" id="SSF55486">
    <property type="entry name" value="Metalloproteases ('zincins'), catalytic domain"/>
    <property type="match status" value="1"/>
</dbReference>
<evidence type="ECO:0000313" key="7">
    <source>
        <dbReference type="EMBL" id="SMF67896.1"/>
    </source>
</evidence>
<comment type="similarity">
    <text evidence="3">Belongs to the peptidase M10B family.</text>
</comment>
<accession>A0A1X7GD09</accession>
<dbReference type="CDD" id="cd04277">
    <property type="entry name" value="ZnMc_serralysin_like"/>
    <property type="match status" value="1"/>
</dbReference>
<dbReference type="PANTHER" id="PTHR38340">
    <property type="entry name" value="S-LAYER PROTEIN"/>
    <property type="match status" value="1"/>
</dbReference>
<dbReference type="Pfam" id="PF08548">
    <property type="entry name" value="Peptidase_M10_C"/>
    <property type="match status" value="2"/>
</dbReference>
<evidence type="ECO:0000256" key="4">
    <source>
        <dbReference type="ARBA" id="ARBA00022525"/>
    </source>
</evidence>
<evidence type="ECO:0000256" key="5">
    <source>
        <dbReference type="ARBA" id="ARBA00022737"/>
    </source>
</evidence>
<dbReference type="GO" id="GO:0006508">
    <property type="term" value="P:proteolysis"/>
    <property type="evidence" value="ECO:0007669"/>
    <property type="project" value="InterPro"/>
</dbReference>
<dbReference type="GO" id="GO:0008270">
    <property type="term" value="F:zinc ion binding"/>
    <property type="evidence" value="ECO:0007669"/>
    <property type="project" value="InterPro"/>
</dbReference>
<proteinExistence type="inferred from homology"/>
<keyword evidence="4" id="KW-0964">Secreted</keyword>
<protein>
    <submittedName>
        <fullName evidence="7">Serralysin</fullName>
    </submittedName>
</protein>
<dbReference type="STRING" id="941907.SAMN06295910_1569"/>
<dbReference type="InterPro" id="IPR006026">
    <property type="entry name" value="Peptidase_Metallo"/>
</dbReference>
<evidence type="ECO:0000256" key="3">
    <source>
        <dbReference type="ARBA" id="ARBA00009490"/>
    </source>
</evidence>
<dbReference type="SMART" id="SM00235">
    <property type="entry name" value="ZnMc"/>
    <property type="match status" value="1"/>
</dbReference>
<dbReference type="InterPro" id="IPR013858">
    <property type="entry name" value="Peptidase_M10B_C"/>
</dbReference>
<dbReference type="InterPro" id="IPR011049">
    <property type="entry name" value="Serralysin-like_metalloprot_C"/>
</dbReference>
<feature type="domain" description="Peptidase metallopeptidase" evidence="6">
    <location>
        <begin position="138"/>
        <end position="309"/>
    </location>
</feature>
<name>A0A1X7GD09_9SPHN</name>
<dbReference type="GO" id="GO:0008237">
    <property type="term" value="F:metallopeptidase activity"/>
    <property type="evidence" value="ECO:0007669"/>
    <property type="project" value="InterPro"/>
</dbReference>
<keyword evidence="5" id="KW-0677">Repeat</keyword>
<dbReference type="PROSITE" id="PS00330">
    <property type="entry name" value="HEMOLYSIN_CALCIUM"/>
    <property type="match status" value="2"/>
</dbReference>
<dbReference type="InterPro" id="IPR001343">
    <property type="entry name" value="Hemolysn_Ca-bd"/>
</dbReference>
<dbReference type="PRINTS" id="PR00313">
    <property type="entry name" value="CABNDNGRPT"/>
</dbReference>
<dbReference type="Pfam" id="PF00353">
    <property type="entry name" value="HemolysinCabind"/>
    <property type="match status" value="4"/>
</dbReference>
<keyword evidence="8" id="KW-1185">Reference proteome</keyword>
<evidence type="ECO:0000259" key="6">
    <source>
        <dbReference type="SMART" id="SM00235"/>
    </source>
</evidence>
<dbReference type="GO" id="GO:0005615">
    <property type="term" value="C:extracellular space"/>
    <property type="evidence" value="ECO:0007669"/>
    <property type="project" value="InterPro"/>
</dbReference>
<dbReference type="Gene3D" id="2.150.10.10">
    <property type="entry name" value="Serralysin-like metalloprotease, C-terminal"/>
    <property type="match status" value="3"/>
</dbReference>
<dbReference type="GO" id="GO:0005509">
    <property type="term" value="F:calcium ion binding"/>
    <property type="evidence" value="ECO:0007669"/>
    <property type="project" value="InterPro"/>
</dbReference>
<reference evidence="8" key="1">
    <citation type="submission" date="2017-04" db="EMBL/GenBank/DDBJ databases">
        <authorList>
            <person name="Varghese N."/>
            <person name="Submissions S."/>
        </authorList>
    </citation>
    <scope>NUCLEOTIDE SEQUENCE [LARGE SCALE GENOMIC DNA]</scope>
    <source>
        <strain evidence="8">Dd16</strain>
    </source>
</reference>
<dbReference type="InterPro" id="IPR034033">
    <property type="entry name" value="Serralysin-like"/>
</dbReference>
<evidence type="ECO:0000256" key="2">
    <source>
        <dbReference type="ARBA" id="ARBA00004613"/>
    </source>
</evidence>
<sequence length="728" mass="76700">MVGTLKDIEFEGDRSTRDLNNEYSDAYVAAVRASQANVDGQGGTIRGKPVFTKEEVAYYLNRGDGIIGGFESGANWDGAQGYANNQYYWLPVTKAMGGEAGLPSEGGPGATGPLTTLTFGFYETLASLPEPYVYRTPAGNLALGLSVAQGFSPFTAAQRTATREAIGLWDDIIKVNFQETSFQQGDLNFMNTTTGPAQAAAYLPYDYGSEEGFKNFEGDDVSYYEIAGDVFVNPNQASNFQFLPGQYGLNTLVHEIGHAIGLEHPGAYNFGPGFDVTYDNGAEYYQDSRMYSIMSYWDAEETGAAHVNWENLTYSYNSTPMIHDILAAQRIYGVEENTRTGNTTYGFNSNAGKDMYDFTKNPNPVISIYDAGGNDTLDLSGYNTRSFIDLNPGAFSSAGGFYSEDIPTLDEINARRAAAGLAPRTQATYDLYIELFGATYTDGLMRDNISIAYNSIIENAVGGGGDDTIVANGAANRIDGGAGNDIVSYQTSGTAVSVNLANGLVSGGAAGDVLISIEGVTGSRHNDVLTGSDGNNVLNGGAGNDIIYGRNGDDTIDGGDGVDQLFGDGGNDTIRGGDGNDTIMGGAGDDILFGDAGNDTLYGDAGNDVLDGGAGDDKLYGGAGADTFRFSDLGGYDTIVDFRRGQGDKIDLTGIDPNINVDAVNEQFNFIGNAAFSGTAGELRTFVDRGSTIIAGDVNGDGVADFQINVGATAIRADDLILTVNVAA</sequence>
<dbReference type="InterPro" id="IPR024079">
    <property type="entry name" value="MetalloPept_cat_dom_sf"/>
</dbReference>
<dbReference type="InterPro" id="IPR018511">
    <property type="entry name" value="Hemolysin-typ_Ca-bd_CS"/>
</dbReference>
<dbReference type="Gene3D" id="3.40.390.10">
    <property type="entry name" value="Collagenase (Catalytic Domain)"/>
    <property type="match status" value="1"/>
</dbReference>
<dbReference type="AlphaFoldDB" id="A0A1X7GD09"/>